<keyword evidence="4" id="KW-0659">Purine metabolism</keyword>
<proteinExistence type="predicted"/>
<dbReference type="Gene3D" id="1.10.3330.10">
    <property type="entry name" value="Oxo-4-hydroxy-4-carboxy-5-ureidoimidazoline decarboxylase"/>
    <property type="match status" value="1"/>
</dbReference>
<dbReference type="Pfam" id="PF09349">
    <property type="entry name" value="OHCU_decarbox"/>
    <property type="match status" value="1"/>
</dbReference>
<dbReference type="GO" id="GO:0051997">
    <property type="term" value="F:2-oxo-4-hydroxy-4-carboxy-5-ureidoimidazoline decarboxylase activity"/>
    <property type="evidence" value="ECO:0007669"/>
    <property type="project" value="UniProtKB-EC"/>
</dbReference>
<dbReference type="UniPathway" id="UPA00394">
    <property type="reaction ID" value="UER00652"/>
</dbReference>
<organism evidence="8 9">
    <name type="scientific">Iodidimonas nitroreducens</name>
    <dbReference type="NCBI Taxonomy" id="1236968"/>
    <lineage>
        <taxon>Bacteria</taxon>
        <taxon>Pseudomonadati</taxon>
        <taxon>Pseudomonadota</taxon>
        <taxon>Alphaproteobacteria</taxon>
        <taxon>Iodidimonadales</taxon>
        <taxon>Iodidimonadaceae</taxon>
        <taxon>Iodidimonas</taxon>
    </lineage>
</organism>
<dbReference type="EC" id="4.1.1.97" evidence="3"/>
<name>A0A5A7N5D9_9PROT</name>
<dbReference type="InterPro" id="IPR018020">
    <property type="entry name" value="OHCU_decarboxylase"/>
</dbReference>
<sequence length="172" mass="18940">MPKLTPRPSSLTESDFITAYGGIYEHSPWVAERIWSLVPGGSLDQADRLHEAMHKTVEAASHDEKLNLIKAHPDLAGKAALAGALSKDSTTEQAGAGLDRLSPEQFARFKTLNQAYKSRFGFPFIIAVRGLDADAILNAFERRLEHDAGQEFQTAMAEIHKIARLRLDAMEA</sequence>
<gene>
    <name evidence="8" type="ORF">JCM17846_12150</name>
</gene>
<dbReference type="InterPro" id="IPR036778">
    <property type="entry name" value="OHCU_decarboxylase_sf"/>
</dbReference>
<evidence type="ECO:0000313" key="8">
    <source>
        <dbReference type="EMBL" id="GER03533.1"/>
    </source>
</evidence>
<dbReference type="NCBIfam" id="TIGR03164">
    <property type="entry name" value="UHCUDC"/>
    <property type="match status" value="1"/>
</dbReference>
<evidence type="ECO:0000256" key="1">
    <source>
        <dbReference type="ARBA" id="ARBA00001163"/>
    </source>
</evidence>
<dbReference type="EMBL" id="BKCN01000004">
    <property type="protein sequence ID" value="GER03533.1"/>
    <property type="molecule type" value="Genomic_DNA"/>
</dbReference>
<evidence type="ECO:0000256" key="3">
    <source>
        <dbReference type="ARBA" id="ARBA00012257"/>
    </source>
</evidence>
<evidence type="ECO:0000259" key="7">
    <source>
        <dbReference type="Pfam" id="PF09349"/>
    </source>
</evidence>
<dbReference type="AlphaFoldDB" id="A0A5A7N5D9"/>
<evidence type="ECO:0000313" key="9">
    <source>
        <dbReference type="Proteomes" id="UP000324996"/>
    </source>
</evidence>
<dbReference type="PANTHER" id="PTHR43466:SF1">
    <property type="entry name" value="2-OXO-4-HYDROXY-4-CARBOXY-5-UREIDOIMIDAZOLINE DECARBOXYLASE-RELATED"/>
    <property type="match status" value="1"/>
</dbReference>
<evidence type="ECO:0000256" key="6">
    <source>
        <dbReference type="ARBA" id="ARBA00023239"/>
    </source>
</evidence>
<dbReference type="RefSeq" id="WP_042087206.1">
    <property type="nucleotide sequence ID" value="NZ_BKCN01000004.1"/>
</dbReference>
<keyword evidence="6" id="KW-0456">Lyase</keyword>
<comment type="pathway">
    <text evidence="2">Purine metabolism; urate degradation; (S)-allantoin from urate: step 3/3.</text>
</comment>
<protein>
    <recommendedName>
        <fullName evidence="3">2-oxo-4-hydroxy-4-carboxy-5-ureidoimidazoline decarboxylase</fullName>
        <ecNumber evidence="3">4.1.1.97</ecNumber>
    </recommendedName>
</protein>
<dbReference type="GO" id="GO:0000255">
    <property type="term" value="P:allantoin metabolic process"/>
    <property type="evidence" value="ECO:0007669"/>
    <property type="project" value="InterPro"/>
</dbReference>
<evidence type="ECO:0000256" key="5">
    <source>
        <dbReference type="ARBA" id="ARBA00022793"/>
    </source>
</evidence>
<dbReference type="PANTHER" id="PTHR43466">
    <property type="entry name" value="2-OXO-4-HYDROXY-4-CARBOXY-5-UREIDOIMIDAZOLINE DECARBOXYLASE-RELATED"/>
    <property type="match status" value="1"/>
</dbReference>
<dbReference type="GO" id="GO:0019628">
    <property type="term" value="P:urate catabolic process"/>
    <property type="evidence" value="ECO:0007669"/>
    <property type="project" value="UniProtKB-UniPathway"/>
</dbReference>
<dbReference type="Proteomes" id="UP000324996">
    <property type="component" value="Unassembled WGS sequence"/>
</dbReference>
<feature type="domain" description="Oxo-4-hydroxy-4-carboxy-5-ureidoimidazoline decarboxylase" evidence="7">
    <location>
        <begin position="10"/>
        <end position="168"/>
    </location>
</feature>
<accession>A0A5A7N5D9</accession>
<keyword evidence="5" id="KW-0210">Decarboxylase</keyword>
<evidence type="ECO:0000256" key="2">
    <source>
        <dbReference type="ARBA" id="ARBA00004754"/>
    </source>
</evidence>
<reference evidence="8 9" key="1">
    <citation type="submission" date="2019-09" db="EMBL/GenBank/DDBJ databases">
        <title>NBRP : Genome information of microbial organism related human and environment.</title>
        <authorList>
            <person name="Hattori M."/>
            <person name="Oshima K."/>
            <person name="Inaba H."/>
            <person name="Suda W."/>
            <person name="Sakamoto M."/>
            <person name="Iino T."/>
            <person name="Kitahara M."/>
            <person name="Oshida Y."/>
            <person name="Iida T."/>
            <person name="Kudo T."/>
            <person name="Itoh T."/>
            <person name="Ohkuma M."/>
        </authorList>
    </citation>
    <scope>NUCLEOTIDE SEQUENCE [LARGE SCALE GENOMIC DNA]</scope>
    <source>
        <strain evidence="8 9">Q-1</strain>
    </source>
</reference>
<dbReference type="InterPro" id="IPR017580">
    <property type="entry name" value="OHCU_decarboxylase-1"/>
</dbReference>
<comment type="caution">
    <text evidence="8">The sequence shown here is derived from an EMBL/GenBank/DDBJ whole genome shotgun (WGS) entry which is preliminary data.</text>
</comment>
<dbReference type="GO" id="GO:0006144">
    <property type="term" value="P:purine nucleobase metabolic process"/>
    <property type="evidence" value="ECO:0007669"/>
    <property type="project" value="UniProtKB-KW"/>
</dbReference>
<dbReference type="SUPFAM" id="SSF158694">
    <property type="entry name" value="UraD-Like"/>
    <property type="match status" value="1"/>
</dbReference>
<keyword evidence="9" id="KW-1185">Reference proteome</keyword>
<evidence type="ECO:0000256" key="4">
    <source>
        <dbReference type="ARBA" id="ARBA00022631"/>
    </source>
</evidence>
<comment type="catalytic activity">
    <reaction evidence="1">
        <text>5-hydroxy-2-oxo-4-ureido-2,5-dihydro-1H-imidazole-5-carboxylate + H(+) = (S)-allantoin + CO2</text>
        <dbReference type="Rhea" id="RHEA:26301"/>
        <dbReference type="ChEBI" id="CHEBI:15378"/>
        <dbReference type="ChEBI" id="CHEBI:15678"/>
        <dbReference type="ChEBI" id="CHEBI:16526"/>
        <dbReference type="ChEBI" id="CHEBI:58639"/>
        <dbReference type="EC" id="4.1.1.97"/>
    </reaction>
</comment>